<feature type="transmembrane region" description="Helical" evidence="1">
    <location>
        <begin position="242"/>
        <end position="261"/>
    </location>
</feature>
<evidence type="ECO:0000313" key="2">
    <source>
        <dbReference type="EMBL" id="NKY21184.1"/>
    </source>
</evidence>
<evidence type="ECO:0000256" key="1">
    <source>
        <dbReference type="SAM" id="Phobius"/>
    </source>
</evidence>
<comment type="caution">
    <text evidence="2">The sequence shown here is derived from an EMBL/GenBank/DDBJ whole genome shotgun (WGS) entry which is preliminary data.</text>
</comment>
<feature type="transmembrane region" description="Helical" evidence="1">
    <location>
        <begin position="214"/>
        <end position="236"/>
    </location>
</feature>
<feature type="transmembrane region" description="Helical" evidence="1">
    <location>
        <begin position="316"/>
        <end position="344"/>
    </location>
</feature>
<dbReference type="AlphaFoldDB" id="A0A7X6KSK3"/>
<feature type="transmembrane region" description="Helical" evidence="1">
    <location>
        <begin position="356"/>
        <end position="374"/>
    </location>
</feature>
<reference evidence="2 3" key="1">
    <citation type="submission" date="2020-04" db="EMBL/GenBank/DDBJ databases">
        <title>MicrobeNet Type strains.</title>
        <authorList>
            <person name="Nicholson A.C."/>
        </authorList>
    </citation>
    <scope>NUCLEOTIDE SEQUENCE [LARGE SCALE GENOMIC DNA]</scope>
    <source>
        <strain evidence="2 3">ATCC BAA-788</strain>
    </source>
</reference>
<organism evidence="2 3">
    <name type="scientific">Cellulomonas denverensis</name>
    <dbReference type="NCBI Taxonomy" id="264297"/>
    <lineage>
        <taxon>Bacteria</taxon>
        <taxon>Bacillati</taxon>
        <taxon>Actinomycetota</taxon>
        <taxon>Actinomycetes</taxon>
        <taxon>Micrococcales</taxon>
        <taxon>Cellulomonadaceae</taxon>
        <taxon>Cellulomonas</taxon>
    </lineage>
</organism>
<evidence type="ECO:0008006" key="4">
    <source>
        <dbReference type="Google" id="ProtNLM"/>
    </source>
</evidence>
<dbReference type="EMBL" id="JAAXOX010000001">
    <property type="protein sequence ID" value="NKY21184.1"/>
    <property type="molecule type" value="Genomic_DNA"/>
</dbReference>
<feature type="transmembrane region" description="Helical" evidence="1">
    <location>
        <begin position="380"/>
        <end position="400"/>
    </location>
</feature>
<gene>
    <name evidence="2" type="ORF">HGA03_00710</name>
</gene>
<keyword evidence="1" id="KW-0812">Transmembrane</keyword>
<protein>
    <recommendedName>
        <fullName evidence="4">Polysaccharide biosynthesis protein</fullName>
    </recommendedName>
</protein>
<evidence type="ECO:0000313" key="3">
    <source>
        <dbReference type="Proteomes" id="UP000581206"/>
    </source>
</evidence>
<keyword evidence="3" id="KW-1185">Reference proteome</keyword>
<name>A0A7X6KSK3_9CELL</name>
<feature type="transmembrane region" description="Helical" evidence="1">
    <location>
        <begin position="282"/>
        <end position="304"/>
    </location>
</feature>
<keyword evidence="1" id="KW-0472">Membrane</keyword>
<dbReference type="RefSeq" id="WP_168628305.1">
    <property type="nucleotide sequence ID" value="NZ_BONL01000003.1"/>
</dbReference>
<proteinExistence type="predicted"/>
<feature type="transmembrane region" description="Helical" evidence="1">
    <location>
        <begin position="43"/>
        <end position="63"/>
    </location>
</feature>
<feature type="transmembrane region" description="Helical" evidence="1">
    <location>
        <begin position="84"/>
        <end position="105"/>
    </location>
</feature>
<keyword evidence="1" id="KW-1133">Transmembrane helix</keyword>
<feature type="transmembrane region" description="Helical" evidence="1">
    <location>
        <begin position="12"/>
        <end position="37"/>
    </location>
</feature>
<dbReference type="Proteomes" id="UP000581206">
    <property type="component" value="Unassembled WGS sequence"/>
</dbReference>
<sequence length="411" mass="42396">MRLPAGLRRASMWFGLTDQALVSLGSVMVVIVGARALTAPQMGALSAGLVTGQTLVAVLRGLIGEPLILLRGREAGEPDHPDRAALAAAVLLCLPFLLLGLVLLLVGGSDATRAIGVALMVLLGPVGQDAMRHGWLRTAAVGPLVRSDVLVVAGQVAGIAVLAHWTGDPVLCVLAWGGAPLMVTLARCVTLRLPLSVRQAQVWFAAAWRSGSAFVVEAIVGAVSQWAAMAFVALSASLADVGAFRSLITVFGATNVVLAFFRSSVTAWMADHPGDRRAERRAIGAMLALSFLVVGAMTAVFALLPDSWGVALLGDTWSYAVVLIWWCGLSRLAAAIAVVPGVVLRARRVTWQATRVRSVMGPVTIACAGAGAALGGARGAFVALTIASLITAASLSGLAARMSRADTVPGR</sequence>
<accession>A0A7X6KSK3</accession>